<dbReference type="EMBL" id="JAUSYY010000001">
    <property type="protein sequence ID" value="MDQ0895383.1"/>
    <property type="molecule type" value="Genomic_DNA"/>
</dbReference>
<evidence type="ECO:0000313" key="1">
    <source>
        <dbReference type="EMBL" id="MDQ0895383.1"/>
    </source>
</evidence>
<protein>
    <recommendedName>
        <fullName evidence="3">Acyl-CoA carboxylase epsilon subunit-like protein</fullName>
    </recommendedName>
</protein>
<evidence type="ECO:0008006" key="3">
    <source>
        <dbReference type="Google" id="ProtNLM"/>
    </source>
</evidence>
<evidence type="ECO:0000313" key="2">
    <source>
        <dbReference type="Proteomes" id="UP001239083"/>
    </source>
</evidence>
<dbReference type="RefSeq" id="WP_307043413.1">
    <property type="nucleotide sequence ID" value="NZ_JAUSYY010000001.1"/>
</dbReference>
<dbReference type="Proteomes" id="UP001239083">
    <property type="component" value="Unassembled WGS sequence"/>
</dbReference>
<organism evidence="1 2">
    <name type="scientific">Agromyces ramosus</name>
    <dbReference type="NCBI Taxonomy" id="33879"/>
    <lineage>
        <taxon>Bacteria</taxon>
        <taxon>Bacillati</taxon>
        <taxon>Actinomycetota</taxon>
        <taxon>Actinomycetes</taxon>
        <taxon>Micrococcales</taxon>
        <taxon>Microbacteriaceae</taxon>
        <taxon>Agromyces</taxon>
    </lineage>
</organism>
<sequence length="81" mass="8502">MADTTATPDPVATRASQFRFVSRVDPEDAAAVTAVLLGAVDDELSAAASAAEPGRDQWVRSAGALRTPIDVGHGRWQRAAR</sequence>
<gene>
    <name evidence="1" type="ORF">QFZ26_002938</name>
</gene>
<comment type="caution">
    <text evidence="1">The sequence shown here is derived from an EMBL/GenBank/DDBJ whole genome shotgun (WGS) entry which is preliminary data.</text>
</comment>
<proteinExistence type="predicted"/>
<accession>A0ABU0RBD2</accession>
<name>A0ABU0RBD2_9MICO</name>
<reference evidence="1 2" key="1">
    <citation type="submission" date="2023-07" db="EMBL/GenBank/DDBJ databases">
        <title>Comparative genomics of wheat-associated soil bacteria to identify genetic determinants of phenazine resistance.</title>
        <authorList>
            <person name="Mouncey N."/>
        </authorList>
    </citation>
    <scope>NUCLEOTIDE SEQUENCE [LARGE SCALE GENOMIC DNA]</scope>
    <source>
        <strain evidence="1 2">V3I3</strain>
    </source>
</reference>
<keyword evidence="2" id="KW-1185">Reference proteome</keyword>